<evidence type="ECO:0000256" key="5">
    <source>
        <dbReference type="ARBA" id="ARBA00023136"/>
    </source>
</evidence>
<accession>A0A1T4W8I3</accession>
<dbReference type="Pfam" id="PF07690">
    <property type="entry name" value="MFS_1"/>
    <property type="match status" value="1"/>
</dbReference>
<evidence type="ECO:0000256" key="3">
    <source>
        <dbReference type="ARBA" id="ARBA00022692"/>
    </source>
</evidence>
<comment type="subcellular location">
    <subcellularLocation>
        <location evidence="1">Cell membrane</location>
        <topology evidence="1">Multi-pass membrane protein</topology>
    </subcellularLocation>
</comment>
<dbReference type="Proteomes" id="UP000190460">
    <property type="component" value="Unassembled WGS sequence"/>
</dbReference>
<name>A0A1T4W8I3_9GAMM</name>
<feature type="transmembrane region" description="Helical" evidence="6">
    <location>
        <begin position="313"/>
        <end position="337"/>
    </location>
</feature>
<feature type="transmembrane region" description="Helical" evidence="6">
    <location>
        <begin position="255"/>
        <end position="274"/>
    </location>
</feature>
<evidence type="ECO:0000256" key="4">
    <source>
        <dbReference type="ARBA" id="ARBA00022989"/>
    </source>
</evidence>
<evidence type="ECO:0000313" key="8">
    <source>
        <dbReference type="Proteomes" id="UP000190460"/>
    </source>
</evidence>
<feature type="transmembrane region" description="Helical" evidence="6">
    <location>
        <begin position="358"/>
        <end position="391"/>
    </location>
</feature>
<feature type="transmembrane region" description="Helical" evidence="6">
    <location>
        <begin position="55"/>
        <end position="72"/>
    </location>
</feature>
<feature type="transmembrane region" description="Helical" evidence="6">
    <location>
        <begin position="106"/>
        <end position="130"/>
    </location>
</feature>
<keyword evidence="5 6" id="KW-0472">Membrane</keyword>
<protein>
    <submittedName>
        <fullName evidence="7">Predicted arabinose efflux permease, MFS family</fullName>
    </submittedName>
</protein>
<evidence type="ECO:0000256" key="1">
    <source>
        <dbReference type="ARBA" id="ARBA00004651"/>
    </source>
</evidence>
<dbReference type="EMBL" id="FUYB01000004">
    <property type="protein sequence ID" value="SKA73348.1"/>
    <property type="molecule type" value="Genomic_DNA"/>
</dbReference>
<dbReference type="InterPro" id="IPR050189">
    <property type="entry name" value="MFS_Efflux_Transporters"/>
</dbReference>
<evidence type="ECO:0000313" key="7">
    <source>
        <dbReference type="EMBL" id="SKA73348.1"/>
    </source>
</evidence>
<keyword evidence="4 6" id="KW-1133">Transmembrane helix</keyword>
<reference evidence="8" key="1">
    <citation type="submission" date="2017-02" db="EMBL/GenBank/DDBJ databases">
        <authorList>
            <person name="Varghese N."/>
            <person name="Submissions S."/>
        </authorList>
    </citation>
    <scope>NUCLEOTIDE SEQUENCE [LARGE SCALE GENOMIC DNA]</scope>
    <source>
        <strain evidence="8">ATCC 49788</strain>
    </source>
</reference>
<feature type="transmembrane region" description="Helical" evidence="6">
    <location>
        <begin position="286"/>
        <end position="307"/>
    </location>
</feature>
<dbReference type="GO" id="GO:0005886">
    <property type="term" value="C:plasma membrane"/>
    <property type="evidence" value="ECO:0007669"/>
    <property type="project" value="UniProtKB-SubCell"/>
</dbReference>
<dbReference type="PANTHER" id="PTHR43124">
    <property type="entry name" value="PURINE EFFLUX PUMP PBUE"/>
    <property type="match status" value="1"/>
</dbReference>
<dbReference type="InterPro" id="IPR011701">
    <property type="entry name" value="MFS"/>
</dbReference>
<feature type="transmembrane region" description="Helical" evidence="6">
    <location>
        <begin position="146"/>
        <end position="164"/>
    </location>
</feature>
<organism evidence="7 8">
    <name type="scientific">Thiothrix eikelboomii</name>
    <dbReference type="NCBI Taxonomy" id="92487"/>
    <lineage>
        <taxon>Bacteria</taxon>
        <taxon>Pseudomonadati</taxon>
        <taxon>Pseudomonadota</taxon>
        <taxon>Gammaproteobacteria</taxon>
        <taxon>Thiotrichales</taxon>
        <taxon>Thiotrichaceae</taxon>
        <taxon>Thiothrix</taxon>
    </lineage>
</organism>
<dbReference type="InterPro" id="IPR036259">
    <property type="entry name" value="MFS_trans_sf"/>
</dbReference>
<dbReference type="SUPFAM" id="SSF103473">
    <property type="entry name" value="MFS general substrate transporter"/>
    <property type="match status" value="1"/>
</dbReference>
<keyword evidence="3 6" id="KW-0812">Transmembrane</keyword>
<dbReference type="RefSeq" id="WP_078921687.1">
    <property type="nucleotide sequence ID" value="NZ_FUYB01000004.1"/>
</dbReference>
<evidence type="ECO:0000256" key="2">
    <source>
        <dbReference type="ARBA" id="ARBA00022475"/>
    </source>
</evidence>
<dbReference type="STRING" id="92487.SAMN02745130_01208"/>
<keyword evidence="8" id="KW-1185">Reference proteome</keyword>
<dbReference type="Gene3D" id="1.20.1250.20">
    <property type="entry name" value="MFS general substrate transporter like domains"/>
    <property type="match status" value="2"/>
</dbReference>
<evidence type="ECO:0000256" key="6">
    <source>
        <dbReference type="SAM" id="Phobius"/>
    </source>
</evidence>
<dbReference type="GO" id="GO:0022857">
    <property type="term" value="F:transmembrane transporter activity"/>
    <property type="evidence" value="ECO:0007669"/>
    <property type="project" value="InterPro"/>
</dbReference>
<sequence>MLPPRPSGVIALAADTDTGGALARLTALEGLSRAVLVGIIPLIAFEALGSKEAVAQTYLIAAMITLFITLNFSRLEKILQRRWVLSLGGVLLIASSILIYKGNDWGFALGVGLRSAAASIFTVCISLYVMDYIKKLEFARTESRRMLYNGVAWLLGPLVGIWLWNHGWPFSAFLVSILAAVIMLAYFWHLRLGTNPVLVAAKPRKPIHPLTLLPHFFRQKFLRISYLITLGRAIFWVLLYIYGPIYAIEAGLPNWVGAALLSVGCAMLFFSPWVRALAERFHTKNILIVGLSLCGGSMLMLGVLGDAQKLGLLFWWTGAWGASMVDVLGNIPFMRTVKPYERTEMTMVFSTWREMSELVTPLVIAIILLILPFYAVYYVFGGLLLLIALYARALPNRV</sequence>
<dbReference type="OrthoDB" id="9808182at2"/>
<dbReference type="AlphaFoldDB" id="A0A1T4W8I3"/>
<feature type="transmembrane region" description="Helical" evidence="6">
    <location>
        <begin position="170"/>
        <end position="188"/>
    </location>
</feature>
<feature type="transmembrane region" description="Helical" evidence="6">
    <location>
        <begin position="84"/>
        <end position="100"/>
    </location>
</feature>
<keyword evidence="2" id="KW-1003">Cell membrane</keyword>
<feature type="transmembrane region" description="Helical" evidence="6">
    <location>
        <begin position="31"/>
        <end position="49"/>
    </location>
</feature>
<dbReference type="PANTHER" id="PTHR43124:SF3">
    <property type="entry name" value="CHLORAMPHENICOL EFFLUX PUMP RV0191"/>
    <property type="match status" value="1"/>
</dbReference>
<proteinExistence type="predicted"/>
<gene>
    <name evidence="7" type="ORF">SAMN02745130_01208</name>
</gene>
<feature type="transmembrane region" description="Helical" evidence="6">
    <location>
        <begin position="224"/>
        <end position="243"/>
    </location>
</feature>